<feature type="compositionally biased region" description="Polar residues" evidence="1">
    <location>
        <begin position="194"/>
        <end position="203"/>
    </location>
</feature>
<feature type="compositionally biased region" description="Low complexity" evidence="1">
    <location>
        <begin position="1318"/>
        <end position="1328"/>
    </location>
</feature>
<feature type="compositionally biased region" description="Pro residues" evidence="1">
    <location>
        <begin position="449"/>
        <end position="459"/>
    </location>
</feature>
<proteinExistence type="predicted"/>
<feature type="compositionally biased region" description="Low complexity" evidence="1">
    <location>
        <begin position="57"/>
        <end position="67"/>
    </location>
</feature>
<dbReference type="Proteomes" id="UP000251714">
    <property type="component" value="Unassembled WGS sequence"/>
</dbReference>
<feature type="compositionally biased region" description="Polar residues" evidence="1">
    <location>
        <begin position="1289"/>
        <end position="1311"/>
    </location>
</feature>
<feature type="compositionally biased region" description="Acidic residues" evidence="1">
    <location>
        <begin position="1260"/>
        <end position="1280"/>
    </location>
</feature>
<accession>A0A365MU12</accession>
<organism evidence="2 3">
    <name type="scientific">Gibberella intermedia</name>
    <name type="common">Bulb rot disease fungus</name>
    <name type="synonym">Fusarium proliferatum</name>
    <dbReference type="NCBI Taxonomy" id="948311"/>
    <lineage>
        <taxon>Eukaryota</taxon>
        <taxon>Fungi</taxon>
        <taxon>Dikarya</taxon>
        <taxon>Ascomycota</taxon>
        <taxon>Pezizomycotina</taxon>
        <taxon>Sordariomycetes</taxon>
        <taxon>Hypocreomycetidae</taxon>
        <taxon>Hypocreales</taxon>
        <taxon>Nectriaceae</taxon>
        <taxon>Fusarium</taxon>
        <taxon>Fusarium fujikuroi species complex</taxon>
    </lineage>
</organism>
<feature type="region of interest" description="Disordered" evidence="1">
    <location>
        <begin position="1402"/>
        <end position="1439"/>
    </location>
</feature>
<feature type="compositionally biased region" description="Polar residues" evidence="1">
    <location>
        <begin position="357"/>
        <end position="369"/>
    </location>
</feature>
<evidence type="ECO:0000256" key="1">
    <source>
        <dbReference type="SAM" id="MobiDB-lite"/>
    </source>
</evidence>
<feature type="compositionally biased region" description="Polar residues" evidence="1">
    <location>
        <begin position="934"/>
        <end position="944"/>
    </location>
</feature>
<feature type="compositionally biased region" description="Low complexity" evidence="1">
    <location>
        <begin position="663"/>
        <end position="678"/>
    </location>
</feature>
<feature type="compositionally biased region" description="Polar residues" evidence="1">
    <location>
        <begin position="868"/>
        <end position="878"/>
    </location>
</feature>
<feature type="compositionally biased region" description="Basic and acidic residues" evidence="1">
    <location>
        <begin position="981"/>
        <end position="991"/>
    </location>
</feature>
<feature type="compositionally biased region" description="Polar residues" evidence="1">
    <location>
        <begin position="159"/>
        <end position="168"/>
    </location>
</feature>
<protein>
    <submittedName>
        <fullName evidence="2">Uncharacterized protein</fullName>
    </submittedName>
</protein>
<feature type="compositionally biased region" description="Basic and acidic residues" evidence="1">
    <location>
        <begin position="428"/>
        <end position="447"/>
    </location>
</feature>
<feature type="region of interest" description="Disordered" evidence="1">
    <location>
        <begin position="799"/>
        <end position="1121"/>
    </location>
</feature>
<feature type="compositionally biased region" description="Acidic residues" evidence="1">
    <location>
        <begin position="568"/>
        <end position="587"/>
    </location>
</feature>
<feature type="compositionally biased region" description="Acidic residues" evidence="1">
    <location>
        <begin position="994"/>
        <end position="1013"/>
    </location>
</feature>
<feature type="compositionally biased region" description="Polar residues" evidence="1">
    <location>
        <begin position="799"/>
        <end position="809"/>
    </location>
</feature>
<sequence length="1560" mass="172403">MPKRKSLGVDNDSFAVRWHSFADMNTPSADIMSSPDPLNDTVEQSVMPPPSTRRVVRSSQRSSRFSSMGLGTSPRKQTFELEVGDNKAPQKLLVTVETEEPSATAGPSSARRKLFQDSPYLPISRRREMATTTTTVPLKGPIEEDNNATPRKRGRPRKTNGTPLPSTGTKRKSITPMHGSPRRRQRTTKDTDTPNKSAESNAQPTPGTKRRGRPPKNRPVDPPNPTEDEQNARGISETSSRSESQALDKIEVAGDASDLPSLRADDSQADNDVTLVITPSEAEANQLRANRTANNSAPAQQEEPDSDIWMATLDDEPTPRPGSRAIQNAPAPSSPDHGRAADFSDFGDYGYGPAGSDVSSADEPQSDTRSGNEDTVAAGEDFSMIFMDSLPSLQASMRSSVREIAENDIGEETSLIINNTLESLRQSLQDRDRPNVNKKTAEQDKEPQPSAPAPPAPPAEPRDEHRQSSIRPPMTFSPIRNLSSIWRQTPRRMGSSPLRRQVLQSNTRDNPEVEYRGSPLATQRQDSSHLEIDNSNLYDDSFSEIPDAVLEAATPRRPRAMAKKAPSETEDAEMEDADLIQSEDEPQQAEIQQQEQVVEEQDAETEQETVEDQDSVDEQEQEEAEPPEASVGSAISRSDGGRLPTPDDTPPNIDFGNNTAPKSTSVSQSPARSASSRDSLPRNSSPEPPTEAQVSLEAIEIDEEIVDQAVEATGKVTNEAFVEVEIPENNDEPIMDMTIVPEPDDHSAADDQPLEETVMEDPVEEEPEEAQEIPEIVVPQQPHLSLEAEMQQPEVTPLNQLTSPIQEPQSLPDVPPERVRRPTLSPIMRAGRALQSVTSDPPTPEARDHHLRSPFRRSASRELGPRVTQPNQRTNASPGKSRPFPETAQISKDNEVYDDPFGTNTRHTGQASFMEALERRSAGSSPRHRRTISRESAASSTHFQAPSEGGMSWVDREGPISDNLRGDVPLEAFARSTARPPEPHSISHDQLDGPVDDADDETEDAGDDMDLWEFEAQRSSPHTARQPSPARKPESPIPRRGTLPSPWRRQANRGTKRPPKATDQTRNELEENEEHLEEETALQPESMDVVQDEPSQAEEYSLVAQRDVPQESDKAPATAKASRFDLSTFFSSPAAIPGMLADKLSPLKKMSVFGARSTETEPQPTETVRTLPTSSMFPQLPPEELVPRGQPRAGFFSPIRPVQPPVRNDQPEEPENDEYSRSDSRSNMSSPSRQETASPRQEEHDTSMQEISEQQNESVQQEELDEEGTEVLEEDEEDQVSEPLPSVPQKMNFTPQRRNPSQSFFKASSQVAAPDHAPIPSSSATTPPRMQLTHADIQKWQQQTSNASEDSPKRPTASTLLRPLPPKNASPIKSSLRSPLKPHTPGRVVEFTSSVLSPIEQAKVRHQRRLSNSSAASQSSTGAQRPGAPPQTANKENNTIPQIPISNEKLSTKQTHPEPLSQTVWTRRHWLLLNDLVQQRRQGPFRLHFERCSDKYLGRPVSSKGESMTLKRWHLDCIDAFKAQVGGWDEVEVVKRLAGLILGGEKRSQGAEKPARVMFH</sequence>
<feature type="compositionally biased region" description="Basic residues" evidence="1">
    <location>
        <begin position="1050"/>
        <end position="1059"/>
    </location>
</feature>
<feature type="compositionally biased region" description="Acidic residues" evidence="1">
    <location>
        <begin position="1070"/>
        <end position="1080"/>
    </location>
</feature>
<feature type="region of interest" description="Disordered" evidence="1">
    <location>
        <begin position="721"/>
        <end position="750"/>
    </location>
</feature>
<evidence type="ECO:0000313" key="2">
    <source>
        <dbReference type="EMBL" id="RBA12047.1"/>
    </source>
</evidence>
<feature type="compositionally biased region" description="Polar residues" evidence="1">
    <location>
        <begin position="902"/>
        <end position="911"/>
    </location>
</feature>
<feature type="compositionally biased region" description="Polar residues" evidence="1">
    <location>
        <begin position="1160"/>
        <end position="1177"/>
    </location>
</feature>
<feature type="compositionally biased region" description="Polar residues" evidence="1">
    <location>
        <begin position="1339"/>
        <end position="1349"/>
    </location>
</feature>
<feature type="compositionally biased region" description="Acidic residues" evidence="1">
    <location>
        <begin position="597"/>
        <end position="626"/>
    </location>
</feature>
<feature type="region of interest" description="Disordered" evidence="1">
    <location>
        <begin position="425"/>
        <end position="696"/>
    </location>
</feature>
<dbReference type="EMBL" id="PKMI01000039">
    <property type="protein sequence ID" value="RBA12047.1"/>
    <property type="molecule type" value="Genomic_DNA"/>
</dbReference>
<feature type="compositionally biased region" description="Low complexity" evidence="1">
    <location>
        <begin position="1249"/>
        <end position="1259"/>
    </location>
</feature>
<reference evidence="2 3" key="1">
    <citation type="submission" date="2017-12" db="EMBL/GenBank/DDBJ databases">
        <title>Genome sequence of the mycotoxigenic crop pathogen Fusarium proliferatum, strain ITEM 2341 from Date Palm.</title>
        <authorList>
            <person name="Almiman B.F."/>
            <person name="Shittu T.A."/>
            <person name="Muthumeenakshi S."/>
            <person name="Baroncelli R."/>
            <person name="Sreenivasaprasada S."/>
        </authorList>
    </citation>
    <scope>NUCLEOTIDE SEQUENCE [LARGE SCALE GENOMIC DNA]</scope>
    <source>
        <strain evidence="2 3">ITEM 2341</strain>
    </source>
</reference>
<gene>
    <name evidence="2" type="ORF">FPRO05_03497</name>
</gene>
<feature type="region of interest" description="Disordered" evidence="1">
    <location>
        <begin position="1154"/>
        <end position="1386"/>
    </location>
</feature>
<comment type="caution">
    <text evidence="2">The sequence shown here is derived from an EMBL/GenBank/DDBJ whole genome shotgun (WGS) entry which is preliminary data.</text>
</comment>
<feature type="compositionally biased region" description="Acidic residues" evidence="1">
    <location>
        <begin position="725"/>
        <end position="734"/>
    </location>
</feature>
<name>A0A365MU12_GIBIN</name>
<evidence type="ECO:0000313" key="3">
    <source>
        <dbReference type="Proteomes" id="UP000251714"/>
    </source>
</evidence>
<feature type="compositionally biased region" description="Polar residues" evidence="1">
    <location>
        <begin position="478"/>
        <end position="487"/>
    </location>
</feature>
<feature type="compositionally biased region" description="Polar residues" evidence="1">
    <location>
        <begin position="236"/>
        <end position="245"/>
    </location>
</feature>
<feature type="compositionally biased region" description="Low complexity" evidence="1">
    <location>
        <begin position="1410"/>
        <end position="1425"/>
    </location>
</feature>
<feature type="region of interest" description="Disordered" evidence="1">
    <location>
        <begin position="28"/>
        <end position="383"/>
    </location>
</feature>
<feature type="compositionally biased region" description="Polar residues" evidence="1">
    <location>
        <begin position="287"/>
        <end position="299"/>
    </location>
</feature>
<feature type="compositionally biased region" description="Polar residues" evidence="1">
    <location>
        <begin position="1017"/>
        <end position="1026"/>
    </location>
</feature>